<keyword evidence="9" id="KW-1185">Reference proteome</keyword>
<dbReference type="Proteomes" id="UP000291116">
    <property type="component" value="Unassembled WGS sequence"/>
</dbReference>
<comment type="similarity">
    <text evidence="2">Belongs to the peroxisomal membrane protein PXMP2/4 family.</text>
</comment>
<dbReference type="PANTHER" id="PTHR11266:SF21">
    <property type="entry name" value="ACT DOMAIN-CONTAINING PROTEIN"/>
    <property type="match status" value="1"/>
</dbReference>
<dbReference type="SUPFAM" id="SSF55021">
    <property type="entry name" value="ACT-like"/>
    <property type="match status" value="2"/>
</dbReference>
<dbReference type="InterPro" id="IPR007248">
    <property type="entry name" value="Mpv17_PMP22"/>
</dbReference>
<evidence type="ECO:0000256" key="2">
    <source>
        <dbReference type="ARBA" id="ARBA00006824"/>
    </source>
</evidence>
<sequence>MSASGVARRSLSTAMRTAGASRVWSTARSAPAKYPLAFGVVLSGFKTSFSDLLVQKVVERKEKIDWRRNAAFAAFGFVYLGGIQYTLYVPIFGRLFPNAAKFAAKPLRQKVKDIRGLCNLGLQTFLDQCVHHPLMYFPAFYITKELVMGGKGNDGKPDISRVLSDYRTNMKEDLIALWKIWVPATLVNFAFMPMHLRIPFVAGVSLLWTAVLSAMRGGDAIHADDVAGGVVTNASYQIFMEGLDAFNTTPVEMDRNLDHVSISAAGKDRPGMVAQLASHVASQGGNVTHSKMVRLGDEFIIQMHVALPKEESSSFFKSLNNGNLEELNIQPTRLTRRDTDEKKKAVMGMKIHCVGDDRPGILADVTNRIARKGMSLEDVATSIRLSTTGKREFVIDVLASSPNVEDKENIDEYVADISSMEEDLNLSKMDIRVHTA</sequence>
<reference evidence="8 9" key="1">
    <citation type="submission" date="2019-01" db="EMBL/GenBank/DDBJ databases">
        <authorList>
            <person name="Ferrante I. M."/>
        </authorList>
    </citation>
    <scope>NUCLEOTIDE SEQUENCE [LARGE SCALE GENOMIC DNA]</scope>
    <source>
        <strain evidence="8 9">B856</strain>
    </source>
</reference>
<dbReference type="EMBL" id="CAACVS010000464">
    <property type="protein sequence ID" value="VEU42674.1"/>
    <property type="molecule type" value="Genomic_DNA"/>
</dbReference>
<proteinExistence type="inferred from homology"/>
<evidence type="ECO:0000256" key="3">
    <source>
        <dbReference type="ARBA" id="ARBA00022692"/>
    </source>
</evidence>
<evidence type="ECO:0000256" key="5">
    <source>
        <dbReference type="ARBA" id="ARBA00023136"/>
    </source>
</evidence>
<evidence type="ECO:0000256" key="1">
    <source>
        <dbReference type="ARBA" id="ARBA00004141"/>
    </source>
</evidence>
<evidence type="ECO:0000256" key="6">
    <source>
        <dbReference type="SAM" id="Phobius"/>
    </source>
</evidence>
<dbReference type="Pfam" id="PF13740">
    <property type="entry name" value="ACT_6"/>
    <property type="match status" value="1"/>
</dbReference>
<keyword evidence="5 6" id="KW-0472">Membrane</keyword>
<gene>
    <name evidence="8" type="ORF">PSNMU_V1.4_AUG-EV-PASAV3_0096530</name>
</gene>
<dbReference type="InterPro" id="IPR002912">
    <property type="entry name" value="ACT_dom"/>
</dbReference>
<evidence type="ECO:0000313" key="9">
    <source>
        <dbReference type="Proteomes" id="UP000291116"/>
    </source>
</evidence>
<evidence type="ECO:0000256" key="4">
    <source>
        <dbReference type="ARBA" id="ARBA00022989"/>
    </source>
</evidence>
<dbReference type="GO" id="GO:0005737">
    <property type="term" value="C:cytoplasm"/>
    <property type="evidence" value="ECO:0007669"/>
    <property type="project" value="TreeGrafter"/>
</dbReference>
<feature type="transmembrane region" description="Helical" evidence="6">
    <location>
        <begin position="70"/>
        <end position="88"/>
    </location>
</feature>
<keyword evidence="3 6" id="KW-0812">Transmembrane</keyword>
<comment type="subcellular location">
    <subcellularLocation>
        <location evidence="1">Membrane</location>
        <topology evidence="1">Multi-pass membrane protein</topology>
    </subcellularLocation>
</comment>
<organism evidence="8 9">
    <name type="scientific">Pseudo-nitzschia multistriata</name>
    <dbReference type="NCBI Taxonomy" id="183589"/>
    <lineage>
        <taxon>Eukaryota</taxon>
        <taxon>Sar</taxon>
        <taxon>Stramenopiles</taxon>
        <taxon>Ochrophyta</taxon>
        <taxon>Bacillariophyta</taxon>
        <taxon>Bacillariophyceae</taxon>
        <taxon>Bacillariophycidae</taxon>
        <taxon>Bacillariales</taxon>
        <taxon>Bacillariaceae</taxon>
        <taxon>Pseudo-nitzschia</taxon>
    </lineage>
</organism>
<dbReference type="OrthoDB" id="5345392at2759"/>
<accession>A0A448ZKX6</accession>
<feature type="domain" description="ACT" evidence="7">
    <location>
        <begin position="350"/>
        <end position="429"/>
    </location>
</feature>
<evidence type="ECO:0000313" key="8">
    <source>
        <dbReference type="EMBL" id="VEU42674.1"/>
    </source>
</evidence>
<dbReference type="PANTHER" id="PTHR11266">
    <property type="entry name" value="PEROXISOMAL MEMBRANE PROTEIN 2, PXMP2 MPV17"/>
    <property type="match status" value="1"/>
</dbReference>
<dbReference type="Pfam" id="PF04117">
    <property type="entry name" value="Mpv17_PMP22"/>
    <property type="match status" value="1"/>
</dbReference>
<protein>
    <recommendedName>
        <fullName evidence="7">ACT domain-containing protein</fullName>
    </recommendedName>
</protein>
<name>A0A448ZKX6_9STRA</name>
<dbReference type="PROSITE" id="PS51671">
    <property type="entry name" value="ACT"/>
    <property type="match status" value="1"/>
</dbReference>
<keyword evidence="4 6" id="KW-1133">Transmembrane helix</keyword>
<dbReference type="InterPro" id="IPR045865">
    <property type="entry name" value="ACT-like_dom_sf"/>
</dbReference>
<evidence type="ECO:0000259" key="7">
    <source>
        <dbReference type="PROSITE" id="PS51671"/>
    </source>
</evidence>
<dbReference type="GO" id="GO:0016020">
    <property type="term" value="C:membrane"/>
    <property type="evidence" value="ECO:0007669"/>
    <property type="project" value="UniProtKB-SubCell"/>
</dbReference>
<dbReference type="AlphaFoldDB" id="A0A448ZKX6"/>
<dbReference type="Gene3D" id="3.30.70.260">
    <property type="match status" value="2"/>
</dbReference>